<dbReference type="InterPro" id="IPR025665">
    <property type="entry name" value="Beta-barrel_OMP_2"/>
</dbReference>
<dbReference type="Proteomes" id="UP000488299">
    <property type="component" value="Unassembled WGS sequence"/>
</dbReference>
<comment type="caution">
    <text evidence="3">The sequence shown here is derived from an EMBL/GenBank/DDBJ whole genome shotgun (WGS) entry which is preliminary data.</text>
</comment>
<sequence>MRIFRLLILFFLTCPFLAVAQESNISGHFGIKAGPSVTTLRVSGITPNSPRRKFDYHLGGMYRLRLNQFVIQPEVLISLKGGTFVTERVGGRQTTRNNFNYLSVPVMFGYIPTEGITLQVGPEFSYAFDTPNGPGRKQDIGLAVGAHYDFLDMLDKFSLQLRYVYGLKNVAPPSDPALNVDYRNRVLQLSIVYNFYKKK</sequence>
<feature type="signal peptide" evidence="1">
    <location>
        <begin position="1"/>
        <end position="20"/>
    </location>
</feature>
<feature type="chain" id="PRO_5029574281" evidence="1">
    <location>
        <begin position="21"/>
        <end position="199"/>
    </location>
</feature>
<organism evidence="3 4">
    <name type="scientific">Rudanella paleaurantiibacter</name>
    <dbReference type="NCBI Taxonomy" id="2614655"/>
    <lineage>
        <taxon>Bacteria</taxon>
        <taxon>Pseudomonadati</taxon>
        <taxon>Bacteroidota</taxon>
        <taxon>Cytophagia</taxon>
        <taxon>Cytophagales</taxon>
        <taxon>Cytophagaceae</taxon>
        <taxon>Rudanella</taxon>
    </lineage>
</organism>
<accession>A0A7J5U2X1</accession>
<gene>
    <name evidence="3" type="ORF">F5984_08035</name>
</gene>
<evidence type="ECO:0000256" key="1">
    <source>
        <dbReference type="SAM" id="SignalP"/>
    </source>
</evidence>
<keyword evidence="4" id="KW-1185">Reference proteome</keyword>
<evidence type="ECO:0000313" key="4">
    <source>
        <dbReference type="Proteomes" id="UP000488299"/>
    </source>
</evidence>
<dbReference type="Pfam" id="PF13568">
    <property type="entry name" value="OMP_b-brl_2"/>
    <property type="match status" value="1"/>
</dbReference>
<dbReference type="EMBL" id="WELI01000002">
    <property type="protein sequence ID" value="KAB7732149.1"/>
    <property type="molecule type" value="Genomic_DNA"/>
</dbReference>
<reference evidence="3 4" key="1">
    <citation type="submission" date="2019-10" db="EMBL/GenBank/DDBJ databases">
        <title>Rudanella paleaurantiibacter sp. nov., isolated from sludge.</title>
        <authorList>
            <person name="Xu S.Q."/>
        </authorList>
    </citation>
    <scope>NUCLEOTIDE SEQUENCE [LARGE SCALE GENOMIC DNA]</scope>
    <source>
        <strain evidence="3 4">HX-22-17</strain>
    </source>
</reference>
<feature type="domain" description="Outer membrane protein beta-barrel" evidence="2">
    <location>
        <begin position="20"/>
        <end position="170"/>
    </location>
</feature>
<evidence type="ECO:0000313" key="3">
    <source>
        <dbReference type="EMBL" id="KAB7732149.1"/>
    </source>
</evidence>
<keyword evidence="1" id="KW-0732">Signal</keyword>
<dbReference type="RefSeq" id="WP_152123719.1">
    <property type="nucleotide sequence ID" value="NZ_WELI01000002.1"/>
</dbReference>
<evidence type="ECO:0000259" key="2">
    <source>
        <dbReference type="Pfam" id="PF13568"/>
    </source>
</evidence>
<name>A0A7J5U2X1_9BACT</name>
<dbReference type="AlphaFoldDB" id="A0A7J5U2X1"/>
<proteinExistence type="predicted"/>
<protein>
    <submittedName>
        <fullName evidence="3">Outer membrane beta-barrel protein</fullName>
    </submittedName>
</protein>